<sequence length="313" mass="35322">MSIKSELLFVRGREGEITLLDSVVEYPLSSIAIFGLDFTSAPSIRKPITCAVCELRVTTLRIQACLSFAQFDAFEQFLQRPGPWLLACDFPFGQPQKLINNLGWPFAWPDYVATVHAMGKALFNQTMISYSRKRLAGDKLHLRLADKLAGAISPMMMYRVPVGKMFFEGAPRLLRSGVSVLPCYPQPDTRVVVEGYPAIVARRWLGRRSYKSDERARQTLEQRQARIELLDAICSDALDAAYGVRIDLTEDMRQRLIDDPRADQLDAVLCAIQAAWAYHQRSQNYGIPPGFEADGWIVDPLLLQLHKASRSKK</sequence>
<dbReference type="InterPro" id="IPR007362">
    <property type="entry name" value="DUF429"/>
</dbReference>
<proteinExistence type="predicted"/>
<dbReference type="EMBL" id="BSRI01000002">
    <property type="protein sequence ID" value="GLV57118.1"/>
    <property type="molecule type" value="Genomic_DNA"/>
</dbReference>
<evidence type="ECO:0008006" key="3">
    <source>
        <dbReference type="Google" id="ProtNLM"/>
    </source>
</evidence>
<gene>
    <name evidence="1" type="ORF">KDH_39560</name>
</gene>
<organism evidence="1 2">
    <name type="scientific">Dictyobacter halimunensis</name>
    <dbReference type="NCBI Taxonomy" id="3026934"/>
    <lineage>
        <taxon>Bacteria</taxon>
        <taxon>Bacillati</taxon>
        <taxon>Chloroflexota</taxon>
        <taxon>Ktedonobacteria</taxon>
        <taxon>Ktedonobacterales</taxon>
        <taxon>Dictyobacteraceae</taxon>
        <taxon>Dictyobacter</taxon>
    </lineage>
</organism>
<accession>A0ABQ6FXK2</accession>
<keyword evidence="2" id="KW-1185">Reference proteome</keyword>
<comment type="caution">
    <text evidence="1">The sequence shown here is derived from an EMBL/GenBank/DDBJ whole genome shotgun (WGS) entry which is preliminary data.</text>
</comment>
<evidence type="ECO:0000313" key="1">
    <source>
        <dbReference type="EMBL" id="GLV57118.1"/>
    </source>
</evidence>
<reference evidence="1 2" key="1">
    <citation type="submission" date="2023-02" db="EMBL/GenBank/DDBJ databases">
        <title>Dictyobacter halimunensis sp. nov., a new member of the class Ktedonobacteria from forest soil in a geothermal area.</title>
        <authorList>
            <person name="Rachmania M.K."/>
            <person name="Ningsih F."/>
            <person name="Sakai Y."/>
            <person name="Yabe S."/>
            <person name="Yokota A."/>
            <person name="Sjamsuridzal W."/>
        </authorList>
    </citation>
    <scope>NUCLEOTIDE SEQUENCE [LARGE SCALE GENOMIC DNA]</scope>
    <source>
        <strain evidence="1 2">S3.2.2.5</strain>
    </source>
</reference>
<protein>
    <recommendedName>
        <fullName evidence="3">DUF429 domain-containing protein</fullName>
    </recommendedName>
</protein>
<dbReference type="Pfam" id="PF04250">
    <property type="entry name" value="DUF429"/>
    <property type="match status" value="1"/>
</dbReference>
<evidence type="ECO:0000313" key="2">
    <source>
        <dbReference type="Proteomes" id="UP001344906"/>
    </source>
</evidence>
<name>A0ABQ6FXK2_9CHLR</name>
<dbReference type="Proteomes" id="UP001344906">
    <property type="component" value="Unassembled WGS sequence"/>
</dbReference>